<dbReference type="Pfam" id="PF03401">
    <property type="entry name" value="TctC"/>
    <property type="match status" value="1"/>
</dbReference>
<dbReference type="InterPro" id="IPR005064">
    <property type="entry name" value="BUG"/>
</dbReference>
<evidence type="ECO:0000256" key="1">
    <source>
        <dbReference type="ARBA" id="ARBA00006987"/>
    </source>
</evidence>
<keyword evidence="2" id="KW-0732">Signal</keyword>
<dbReference type="PROSITE" id="PS51318">
    <property type="entry name" value="TAT"/>
    <property type="match status" value="1"/>
</dbReference>
<dbReference type="PIRSF" id="PIRSF017082">
    <property type="entry name" value="YflP"/>
    <property type="match status" value="1"/>
</dbReference>
<reference evidence="3 4" key="1">
    <citation type="submission" date="2024-03" db="EMBL/GenBank/DDBJ databases">
        <title>Novel species of the genus Variovorax.</title>
        <authorList>
            <person name="Liu Q."/>
            <person name="Xin Y.-H."/>
        </authorList>
    </citation>
    <scope>NUCLEOTIDE SEQUENCE [LARGE SCALE GENOMIC DNA]</scope>
    <source>
        <strain evidence="3 4">KACC 18900</strain>
    </source>
</reference>
<gene>
    <name evidence="3" type="ORF">WKW82_04235</name>
</gene>
<feature type="signal peptide" evidence="2">
    <location>
        <begin position="1"/>
        <end position="29"/>
    </location>
</feature>
<dbReference type="InterPro" id="IPR042100">
    <property type="entry name" value="Bug_dom1"/>
</dbReference>
<proteinExistence type="inferred from homology"/>
<evidence type="ECO:0000313" key="4">
    <source>
        <dbReference type="Proteomes" id="UP001385892"/>
    </source>
</evidence>
<comment type="similarity">
    <text evidence="1">Belongs to the UPF0065 (bug) family.</text>
</comment>
<accession>A0ABU8WE96</accession>
<dbReference type="InterPro" id="IPR006311">
    <property type="entry name" value="TAT_signal"/>
</dbReference>
<evidence type="ECO:0000313" key="3">
    <source>
        <dbReference type="EMBL" id="MEJ8845838.1"/>
    </source>
</evidence>
<dbReference type="RefSeq" id="WP_340341005.1">
    <property type="nucleotide sequence ID" value="NZ_JBBKZT010000002.1"/>
</dbReference>
<dbReference type="PANTHER" id="PTHR42928:SF5">
    <property type="entry name" value="BLR1237 PROTEIN"/>
    <property type="match status" value="1"/>
</dbReference>
<dbReference type="Gene3D" id="3.40.190.10">
    <property type="entry name" value="Periplasmic binding protein-like II"/>
    <property type="match status" value="1"/>
</dbReference>
<organism evidence="3 4">
    <name type="scientific">Variovorax rhizosphaerae</name>
    <dbReference type="NCBI Taxonomy" id="1836200"/>
    <lineage>
        <taxon>Bacteria</taxon>
        <taxon>Pseudomonadati</taxon>
        <taxon>Pseudomonadota</taxon>
        <taxon>Betaproteobacteria</taxon>
        <taxon>Burkholderiales</taxon>
        <taxon>Comamonadaceae</taxon>
        <taxon>Variovorax</taxon>
    </lineage>
</organism>
<dbReference type="EMBL" id="JBBKZT010000002">
    <property type="protein sequence ID" value="MEJ8845838.1"/>
    <property type="molecule type" value="Genomic_DNA"/>
</dbReference>
<dbReference type="PANTHER" id="PTHR42928">
    <property type="entry name" value="TRICARBOXYLATE-BINDING PROTEIN"/>
    <property type="match status" value="1"/>
</dbReference>
<name>A0ABU8WE96_9BURK</name>
<dbReference type="Proteomes" id="UP001385892">
    <property type="component" value="Unassembled WGS sequence"/>
</dbReference>
<feature type="chain" id="PRO_5045373637" evidence="2">
    <location>
        <begin position="30"/>
        <end position="339"/>
    </location>
</feature>
<dbReference type="SUPFAM" id="SSF53850">
    <property type="entry name" value="Periplasmic binding protein-like II"/>
    <property type="match status" value="1"/>
</dbReference>
<comment type="caution">
    <text evidence="3">The sequence shown here is derived from an EMBL/GenBank/DDBJ whole genome shotgun (WGS) entry which is preliminary data.</text>
</comment>
<sequence length="339" mass="35626">MTHPNPQTTRRAGLAALAASLLLPTIAWAQTAPATATAATFPNKPIRIILPFTAGGTTDVLARSIGQKLSESWGQPVVVENRPGASGWNGMVAMARMPADGHVFAVTISNIIYAKSLYADLPFNVEKDFAPVSMISRSPVALVVLSSFPASNLREFVEQVRAHPGKHSYASFGQGTTAHIFGETLKLDARLDMVHVPYKGAAPAVNDLLGGQVSSAYLDTGTVLPLLQAGKVKVLAISGTQRLGAAPSVPTFLEQGYKGFEPVGFFQALAPAGVPADVLHKLSDGIAKAVQSPDLKARIVEMGQDPAGSTPEVLAAAIRSDAALFDRTIKTSNIKVEQN</sequence>
<evidence type="ECO:0000256" key="2">
    <source>
        <dbReference type="SAM" id="SignalP"/>
    </source>
</evidence>
<dbReference type="CDD" id="cd13578">
    <property type="entry name" value="PBP2_Bug27"/>
    <property type="match status" value="1"/>
</dbReference>
<protein>
    <submittedName>
        <fullName evidence="3">Tripartite tricarboxylate transporter substrate binding protein</fullName>
    </submittedName>
</protein>
<keyword evidence="4" id="KW-1185">Reference proteome</keyword>
<dbReference type="Gene3D" id="3.40.190.150">
    <property type="entry name" value="Bordetella uptake gene, domain 1"/>
    <property type="match status" value="1"/>
</dbReference>